<dbReference type="Proteomes" id="UP000593563">
    <property type="component" value="Unassembled WGS sequence"/>
</dbReference>
<dbReference type="EMBL" id="WRXP01001477">
    <property type="protein sequence ID" value="KAF1002305.1"/>
    <property type="molecule type" value="Genomic_DNA"/>
</dbReference>
<evidence type="ECO:0000256" key="4">
    <source>
        <dbReference type="SAM" id="MobiDB-lite"/>
    </source>
</evidence>
<feature type="region of interest" description="Disordered" evidence="4">
    <location>
        <begin position="502"/>
        <end position="529"/>
    </location>
</feature>
<protein>
    <recommendedName>
        <fullName evidence="9">Protein kinase domain-containing protein</fullName>
    </recommendedName>
</protein>
<gene>
    <name evidence="7" type="ORF">AG4045_029431</name>
</gene>
<proteinExistence type="predicted"/>
<dbReference type="AlphaFoldDB" id="A0A6L5BA84"/>
<keyword evidence="1 3" id="KW-0547">Nucleotide-binding</keyword>
<accession>A0A6L5BA84</accession>
<comment type="caution">
    <text evidence="7">The sequence shown here is derived from an EMBL/GenBank/DDBJ whole genome shotgun (WGS) entry which is preliminary data.</text>
</comment>
<keyword evidence="5" id="KW-0472">Membrane</keyword>
<feature type="chain" id="PRO_5027031923" description="Protein kinase domain-containing protein" evidence="6">
    <location>
        <begin position="21"/>
        <end position="529"/>
    </location>
</feature>
<dbReference type="Gene3D" id="2.10.25.10">
    <property type="entry name" value="Laminin"/>
    <property type="match status" value="1"/>
</dbReference>
<keyword evidence="8" id="KW-1185">Reference proteome</keyword>
<dbReference type="InterPro" id="IPR017441">
    <property type="entry name" value="Protein_kinase_ATP_BS"/>
</dbReference>
<organism evidence="7 8">
    <name type="scientific">Apium graveolens</name>
    <name type="common">Celery</name>
    <dbReference type="NCBI Taxonomy" id="4045"/>
    <lineage>
        <taxon>Eukaryota</taxon>
        <taxon>Viridiplantae</taxon>
        <taxon>Streptophyta</taxon>
        <taxon>Embryophyta</taxon>
        <taxon>Tracheophyta</taxon>
        <taxon>Spermatophyta</taxon>
        <taxon>Magnoliopsida</taxon>
        <taxon>eudicotyledons</taxon>
        <taxon>Gunneridae</taxon>
        <taxon>Pentapetalae</taxon>
        <taxon>asterids</taxon>
        <taxon>campanulids</taxon>
        <taxon>Apiales</taxon>
        <taxon>Apiaceae</taxon>
        <taxon>Apioideae</taxon>
        <taxon>apioid superclade</taxon>
        <taxon>Apieae</taxon>
        <taxon>Apium</taxon>
    </lineage>
</organism>
<sequence>MLLIITTIITTFFLLSSSSSSHPQQNLSCIRVCGTHDKSTQTRVQYPFGFSPGCEIQLNCSENFSVKIGDFNVQNITNENILVNIPAECDRPIGKIRQLFGTHYAPTWRNNFLLHNCSKPRKRCLIEPGLLEDRFEVKACQSGNRSCYLEEDRSLHFTSFDSLEGTGCSTLFTSIAVENRSVNSSVELEIQTVELGWWSNGTCNCVALADCTNLNLGGLPGFRCRCKTGFEGDGFVDGGGCRKVSDCSASRYMSGRCGGTTKVGILIGGIAAGAGLVAALALIYYCIRKRTSHLKNQLSAKRLINEATGSSTVPLFPYKDVEKATHGFSEKHRLGTGAYGTVYAGKLYNDEWVAIKKLRRRDADGIDQIMNEIKLLSSIGKGRVDDMIDPFLEPNRDAWTLSSIHKVAELAFRCLAFHKDMRPSMTEVAEELEQVRLSGWAPLDENIGMGSSVSSSCASPFNGSEQSLGITNAKKAGIGSRRVIVTQREVACLSTMEEVSDSSPVSVHDPWLSHQSSPSTNSLLGNITH</sequence>
<evidence type="ECO:0008006" key="9">
    <source>
        <dbReference type="Google" id="ProtNLM"/>
    </source>
</evidence>
<feature type="transmembrane region" description="Helical" evidence="5">
    <location>
        <begin position="263"/>
        <end position="287"/>
    </location>
</feature>
<evidence type="ECO:0000256" key="5">
    <source>
        <dbReference type="SAM" id="Phobius"/>
    </source>
</evidence>
<evidence type="ECO:0000256" key="6">
    <source>
        <dbReference type="SAM" id="SignalP"/>
    </source>
</evidence>
<evidence type="ECO:0000313" key="8">
    <source>
        <dbReference type="Proteomes" id="UP000593563"/>
    </source>
</evidence>
<dbReference type="Gene3D" id="3.30.200.20">
    <property type="entry name" value="Phosphorylase Kinase, domain 1"/>
    <property type="match status" value="1"/>
</dbReference>
<feature type="binding site" evidence="3">
    <location>
        <position position="357"/>
    </location>
    <ligand>
        <name>ATP</name>
        <dbReference type="ChEBI" id="CHEBI:30616"/>
    </ligand>
</feature>
<keyword evidence="5" id="KW-1133">Transmembrane helix</keyword>
<name>A0A6L5BA84_APIGR</name>
<evidence type="ECO:0000256" key="3">
    <source>
        <dbReference type="PROSITE-ProRule" id="PRU10141"/>
    </source>
</evidence>
<keyword evidence="6" id="KW-0732">Signal</keyword>
<reference evidence="7" key="1">
    <citation type="submission" date="2020-01" db="EMBL/GenBank/DDBJ databases">
        <title>The Celery Genome Sequence Reveals Sequential Paleo-tetraploidization, Resistance Gene Elimination, Karyotype Evolution, and Functional Innovation in Apiales.</title>
        <authorList>
            <person name="Song X."/>
        </authorList>
    </citation>
    <scope>NUCLEOTIDE SEQUENCE</scope>
    <source>
        <tissue evidence="7">Leaf</tissue>
    </source>
</reference>
<dbReference type="GO" id="GO:0005524">
    <property type="term" value="F:ATP binding"/>
    <property type="evidence" value="ECO:0007669"/>
    <property type="project" value="UniProtKB-UniRule"/>
</dbReference>
<keyword evidence="5" id="KW-0812">Transmembrane</keyword>
<keyword evidence="2 3" id="KW-0067">ATP-binding</keyword>
<dbReference type="GO" id="GO:0016301">
    <property type="term" value="F:kinase activity"/>
    <property type="evidence" value="ECO:0007669"/>
    <property type="project" value="TreeGrafter"/>
</dbReference>
<dbReference type="PROSITE" id="PS00107">
    <property type="entry name" value="PROTEIN_KINASE_ATP"/>
    <property type="match status" value="1"/>
</dbReference>
<evidence type="ECO:0000313" key="7">
    <source>
        <dbReference type="EMBL" id="KAF1002305.1"/>
    </source>
</evidence>
<dbReference type="PANTHER" id="PTHR46008:SF62">
    <property type="entry name" value="PROTEIN KINASE DOMAIN-CONTAINING PROTEIN"/>
    <property type="match status" value="1"/>
</dbReference>
<feature type="signal peptide" evidence="6">
    <location>
        <begin position="1"/>
        <end position="20"/>
    </location>
</feature>
<dbReference type="InterPro" id="IPR011009">
    <property type="entry name" value="Kinase-like_dom_sf"/>
</dbReference>
<dbReference type="PANTHER" id="PTHR46008">
    <property type="entry name" value="LEAF RUST 10 DISEASE-RESISTANCE LOCUS RECEPTOR-LIKE PROTEIN KINASE-LIKE 1.4"/>
    <property type="match status" value="1"/>
</dbReference>
<feature type="compositionally biased region" description="Polar residues" evidence="4">
    <location>
        <begin position="513"/>
        <end position="529"/>
    </location>
</feature>
<evidence type="ECO:0000256" key="1">
    <source>
        <dbReference type="ARBA" id="ARBA00022741"/>
    </source>
</evidence>
<evidence type="ECO:0000256" key="2">
    <source>
        <dbReference type="ARBA" id="ARBA00022840"/>
    </source>
</evidence>
<dbReference type="SUPFAM" id="SSF56112">
    <property type="entry name" value="Protein kinase-like (PK-like)"/>
    <property type="match status" value="1"/>
</dbReference>